<name>A0A318IBP6_9BACT</name>
<evidence type="ECO:0000313" key="1">
    <source>
        <dbReference type="EMBL" id="PXX22261.1"/>
    </source>
</evidence>
<dbReference type="Proteomes" id="UP000248314">
    <property type="component" value="Unassembled WGS sequence"/>
</dbReference>
<reference evidence="1 2" key="1">
    <citation type="submission" date="2018-05" db="EMBL/GenBank/DDBJ databases">
        <title>Genomic Encyclopedia of Type Strains, Phase I: the one thousand microbial genomes (KMG-I) project.</title>
        <authorList>
            <person name="Kyrpides N."/>
        </authorList>
    </citation>
    <scope>NUCLEOTIDE SEQUENCE [LARGE SCALE GENOMIC DNA]</scope>
    <source>
        <strain evidence="1 2">DSM 15611</strain>
    </source>
</reference>
<evidence type="ECO:0000313" key="2">
    <source>
        <dbReference type="Proteomes" id="UP000248314"/>
    </source>
</evidence>
<protein>
    <submittedName>
        <fullName evidence="1">Uncharacterized protein</fullName>
    </submittedName>
</protein>
<gene>
    <name evidence="1" type="ORF">EJ73_01250</name>
</gene>
<keyword evidence="2" id="KW-1185">Reference proteome</keyword>
<accession>A0A318IBP6</accession>
<comment type="caution">
    <text evidence="1">The sequence shown here is derived from an EMBL/GenBank/DDBJ whole genome shotgun (WGS) entry which is preliminary data.</text>
</comment>
<dbReference type="AlphaFoldDB" id="A0A318IBP6"/>
<organism evidence="1 2">
    <name type="scientific">Hoylesella shahii DSM 15611 = JCM 12083</name>
    <dbReference type="NCBI Taxonomy" id="1122991"/>
    <lineage>
        <taxon>Bacteria</taxon>
        <taxon>Pseudomonadati</taxon>
        <taxon>Bacteroidota</taxon>
        <taxon>Bacteroidia</taxon>
        <taxon>Bacteroidales</taxon>
        <taxon>Prevotellaceae</taxon>
        <taxon>Hoylesella</taxon>
    </lineage>
</organism>
<dbReference type="EMBL" id="QJJX01000012">
    <property type="protein sequence ID" value="PXX22261.1"/>
    <property type="molecule type" value="Genomic_DNA"/>
</dbReference>
<sequence length="60" mass="6931">MQNAVLTHAKREAKWCKTQSKQVQNTGRGDVYNLQKTTNNRLLRTENCLRICFLAAKSCF</sequence>
<proteinExistence type="predicted"/>